<evidence type="ECO:0000256" key="5">
    <source>
        <dbReference type="ARBA" id="ARBA00022927"/>
    </source>
</evidence>
<keyword evidence="4 10" id="KW-0812">Transmembrane</keyword>
<evidence type="ECO:0000256" key="7">
    <source>
        <dbReference type="ARBA" id="ARBA00023010"/>
    </source>
</evidence>
<protein>
    <submittedName>
        <fullName evidence="11">Sec-independent protein translocase protein TatB</fullName>
    </submittedName>
</protein>
<evidence type="ECO:0000313" key="12">
    <source>
        <dbReference type="Proteomes" id="UP001374803"/>
    </source>
</evidence>
<dbReference type="EMBL" id="CP089983">
    <property type="protein sequence ID" value="WXB07790.1"/>
    <property type="molecule type" value="Genomic_DNA"/>
</dbReference>
<gene>
    <name evidence="11" type="primary">tatB</name>
    <name evidence="11" type="ORF">LVJ94_11160</name>
</gene>
<evidence type="ECO:0000256" key="8">
    <source>
        <dbReference type="ARBA" id="ARBA00023136"/>
    </source>
</evidence>
<comment type="subcellular location">
    <subcellularLocation>
        <location evidence="1">Membrane</location>
        <topology evidence="1">Single-pass membrane protein</topology>
    </subcellularLocation>
</comment>
<keyword evidence="7" id="KW-0811">Translocation</keyword>
<evidence type="ECO:0000256" key="9">
    <source>
        <dbReference type="SAM" id="MobiDB-lite"/>
    </source>
</evidence>
<evidence type="ECO:0000256" key="10">
    <source>
        <dbReference type="SAM" id="Phobius"/>
    </source>
</evidence>
<dbReference type="Pfam" id="PF02416">
    <property type="entry name" value="TatA_B_E"/>
    <property type="match status" value="1"/>
</dbReference>
<name>A0ABZ2LAJ8_9BACT</name>
<dbReference type="RefSeq" id="WP_394837456.1">
    <property type="nucleotide sequence ID" value="NZ_CP089929.1"/>
</dbReference>
<keyword evidence="8 10" id="KW-0472">Membrane</keyword>
<dbReference type="InterPro" id="IPR003369">
    <property type="entry name" value="TatA/B/E"/>
</dbReference>
<keyword evidence="3" id="KW-1003">Cell membrane</keyword>
<accession>A0ABZ2LAJ8</accession>
<evidence type="ECO:0000256" key="1">
    <source>
        <dbReference type="ARBA" id="ARBA00004167"/>
    </source>
</evidence>
<keyword evidence="12" id="KW-1185">Reference proteome</keyword>
<reference evidence="11" key="1">
    <citation type="submission" date="2021-12" db="EMBL/GenBank/DDBJ databases">
        <title>Discovery of the Pendulisporaceae a myxobacterial family with distinct sporulation behavior and unique specialized metabolism.</title>
        <authorList>
            <person name="Garcia R."/>
            <person name="Popoff A."/>
            <person name="Bader C.D."/>
            <person name="Loehr J."/>
            <person name="Walesch S."/>
            <person name="Walt C."/>
            <person name="Boldt J."/>
            <person name="Bunk B."/>
            <person name="Haeckl F.J.F.P.J."/>
            <person name="Gunesch A.P."/>
            <person name="Birkelbach J."/>
            <person name="Nuebel U."/>
            <person name="Pietschmann T."/>
            <person name="Bach T."/>
            <person name="Mueller R."/>
        </authorList>
    </citation>
    <scope>NUCLEOTIDE SEQUENCE</scope>
    <source>
        <strain evidence="11">MSr11367</strain>
    </source>
</reference>
<evidence type="ECO:0000256" key="4">
    <source>
        <dbReference type="ARBA" id="ARBA00022692"/>
    </source>
</evidence>
<organism evidence="11 12">
    <name type="scientific">Pendulispora rubella</name>
    <dbReference type="NCBI Taxonomy" id="2741070"/>
    <lineage>
        <taxon>Bacteria</taxon>
        <taxon>Pseudomonadati</taxon>
        <taxon>Myxococcota</taxon>
        <taxon>Myxococcia</taxon>
        <taxon>Myxococcales</taxon>
        <taxon>Sorangiineae</taxon>
        <taxon>Pendulisporaceae</taxon>
        <taxon>Pendulispora</taxon>
    </lineage>
</organism>
<keyword evidence="2" id="KW-0813">Transport</keyword>
<sequence length="223" mass="23523">MFGMSFGELVVLIVVAIVVIGPKELPKMLGKLGRFAGKMRRMASELRYQSGIDEVLRAEGIQENLTEIRKLARGELDQITEAARMPTAKPFDPDPAAAPAPVPAGIPGTETAAAAAVAPVAYGGDPYGSHGDFSGLVGARDREYPREGADDYGALPDTAFMYTQGFEPSALASDALYMTGDPNGIVVPPPAPPPSEHAEPSEQQQHVEPSDPTDSSEQQPPSP</sequence>
<feature type="transmembrane region" description="Helical" evidence="10">
    <location>
        <begin position="6"/>
        <end position="25"/>
    </location>
</feature>
<keyword evidence="6 10" id="KW-1133">Transmembrane helix</keyword>
<feature type="region of interest" description="Disordered" evidence="9">
    <location>
        <begin position="177"/>
        <end position="223"/>
    </location>
</feature>
<dbReference type="PRINTS" id="PR01506">
    <property type="entry name" value="TATBPROTEIN"/>
</dbReference>
<evidence type="ECO:0000313" key="11">
    <source>
        <dbReference type="EMBL" id="WXB07790.1"/>
    </source>
</evidence>
<dbReference type="InterPro" id="IPR018448">
    <property type="entry name" value="TatB"/>
</dbReference>
<dbReference type="NCBIfam" id="TIGR01410">
    <property type="entry name" value="tatB"/>
    <property type="match status" value="1"/>
</dbReference>
<dbReference type="Proteomes" id="UP001374803">
    <property type="component" value="Chromosome"/>
</dbReference>
<feature type="compositionally biased region" description="Polar residues" evidence="9">
    <location>
        <begin position="212"/>
        <end position="223"/>
    </location>
</feature>
<evidence type="ECO:0000256" key="2">
    <source>
        <dbReference type="ARBA" id="ARBA00022448"/>
    </source>
</evidence>
<dbReference type="Gene3D" id="1.20.5.3310">
    <property type="match status" value="1"/>
</dbReference>
<proteinExistence type="predicted"/>
<evidence type="ECO:0000256" key="3">
    <source>
        <dbReference type="ARBA" id="ARBA00022475"/>
    </source>
</evidence>
<evidence type="ECO:0000256" key="6">
    <source>
        <dbReference type="ARBA" id="ARBA00022989"/>
    </source>
</evidence>
<keyword evidence="5" id="KW-0653">Protein transport</keyword>